<reference evidence="2" key="1">
    <citation type="submission" date="2022-06" db="EMBL/GenBank/DDBJ databases">
        <title>Solitalea sp. MAHUQ-68 isolated from rhizospheric soil.</title>
        <authorList>
            <person name="Huq M.A."/>
        </authorList>
    </citation>
    <scope>NUCLEOTIDE SEQUENCE</scope>
    <source>
        <strain evidence="2">MAHUQ-68</strain>
    </source>
</reference>
<evidence type="ECO:0000313" key="2">
    <source>
        <dbReference type="EMBL" id="MCO4292320.1"/>
    </source>
</evidence>
<evidence type="ECO:0000313" key="3">
    <source>
        <dbReference type="Proteomes" id="UP001155182"/>
    </source>
</evidence>
<feature type="signal peptide" evidence="1">
    <location>
        <begin position="1"/>
        <end position="20"/>
    </location>
</feature>
<accession>A0A9X2F1B2</accession>
<protein>
    <submittedName>
        <fullName evidence="2">DUF3078 domain-containing protein</fullName>
    </submittedName>
</protein>
<sequence>MRKPVILLTIVLLTCFKAFSQETDSIPAWKIDGTNTFLFSQAGFNNWAAGGQNSLTFIAGFKLTANRVTPKNNWETIFDSAFGTQRLESKEYRKTEDRFELNSKFGIKASDKLYTTFLVSLRSQFIVGFKYADNSAPTKVSDFLSPGYLTASVGLDYKPYPGLSLFISPVASRSTIVLDQDLANQGAYGVTKAVVDDQGNIIRKGSNYLQQVGLSSSFRYAGKLFENVNLNTKLDLFSTYENLNSIDAYWEALFDCKINRFLTATLSTGLIYDQKVLITKIEDVNGVPTPVSRPRVQFKEIISLGFKITY</sequence>
<dbReference type="AlphaFoldDB" id="A0A9X2F1B2"/>
<evidence type="ECO:0000256" key="1">
    <source>
        <dbReference type="SAM" id="SignalP"/>
    </source>
</evidence>
<comment type="caution">
    <text evidence="2">The sequence shown here is derived from an EMBL/GenBank/DDBJ whole genome shotgun (WGS) entry which is preliminary data.</text>
</comment>
<name>A0A9X2F1B2_9SPHI</name>
<feature type="chain" id="PRO_5040722607" evidence="1">
    <location>
        <begin position="21"/>
        <end position="310"/>
    </location>
</feature>
<keyword evidence="3" id="KW-1185">Reference proteome</keyword>
<organism evidence="2 3">
    <name type="scientific">Solitalea agri</name>
    <dbReference type="NCBI Taxonomy" id="2953739"/>
    <lineage>
        <taxon>Bacteria</taxon>
        <taxon>Pseudomonadati</taxon>
        <taxon>Bacteroidota</taxon>
        <taxon>Sphingobacteriia</taxon>
        <taxon>Sphingobacteriales</taxon>
        <taxon>Sphingobacteriaceae</taxon>
        <taxon>Solitalea</taxon>
    </lineage>
</organism>
<dbReference type="InterPro" id="IPR021428">
    <property type="entry name" value="DUF3078"/>
</dbReference>
<dbReference type="RefSeq" id="WP_252586638.1">
    <property type="nucleotide sequence ID" value="NZ_JAMWYS010000024.1"/>
</dbReference>
<proteinExistence type="predicted"/>
<gene>
    <name evidence="2" type="ORF">NF867_05525</name>
</gene>
<keyword evidence="1" id="KW-0732">Signal</keyword>
<dbReference type="EMBL" id="JAMWYS010000024">
    <property type="protein sequence ID" value="MCO4292320.1"/>
    <property type="molecule type" value="Genomic_DNA"/>
</dbReference>
<dbReference type="Pfam" id="PF11276">
    <property type="entry name" value="DUF3078"/>
    <property type="match status" value="1"/>
</dbReference>
<dbReference type="Proteomes" id="UP001155182">
    <property type="component" value="Unassembled WGS sequence"/>
</dbReference>